<comment type="caution">
    <text evidence="2">The sequence shown here is derived from an EMBL/GenBank/DDBJ whole genome shotgun (WGS) entry which is preliminary data.</text>
</comment>
<proteinExistence type="predicted"/>
<evidence type="ECO:0000313" key="2">
    <source>
        <dbReference type="EMBL" id="KAF9511703.1"/>
    </source>
</evidence>
<feature type="compositionally biased region" description="Acidic residues" evidence="1">
    <location>
        <begin position="665"/>
        <end position="686"/>
    </location>
</feature>
<keyword evidence="3" id="KW-1185">Reference proteome</keyword>
<feature type="region of interest" description="Disordered" evidence="1">
    <location>
        <begin position="740"/>
        <end position="786"/>
    </location>
</feature>
<dbReference type="OrthoDB" id="3158970at2759"/>
<dbReference type="EMBL" id="MU128997">
    <property type="protein sequence ID" value="KAF9511703.1"/>
    <property type="molecule type" value="Genomic_DNA"/>
</dbReference>
<evidence type="ECO:0000256" key="1">
    <source>
        <dbReference type="SAM" id="MobiDB-lite"/>
    </source>
</evidence>
<protein>
    <submittedName>
        <fullName evidence="2">Uncharacterized protein</fullName>
    </submittedName>
</protein>
<evidence type="ECO:0000313" key="3">
    <source>
        <dbReference type="Proteomes" id="UP000886523"/>
    </source>
</evidence>
<dbReference type="AlphaFoldDB" id="A0A9P6DUJ2"/>
<dbReference type="Proteomes" id="UP000886523">
    <property type="component" value="Unassembled WGS sequence"/>
</dbReference>
<reference evidence="2" key="1">
    <citation type="journal article" date="2020" name="Nat. Commun.">
        <title>Large-scale genome sequencing of mycorrhizal fungi provides insights into the early evolution of symbiotic traits.</title>
        <authorList>
            <person name="Miyauchi S."/>
            <person name="Kiss E."/>
            <person name="Kuo A."/>
            <person name="Drula E."/>
            <person name="Kohler A."/>
            <person name="Sanchez-Garcia M."/>
            <person name="Morin E."/>
            <person name="Andreopoulos B."/>
            <person name="Barry K.W."/>
            <person name="Bonito G."/>
            <person name="Buee M."/>
            <person name="Carver A."/>
            <person name="Chen C."/>
            <person name="Cichocki N."/>
            <person name="Clum A."/>
            <person name="Culley D."/>
            <person name="Crous P.W."/>
            <person name="Fauchery L."/>
            <person name="Girlanda M."/>
            <person name="Hayes R.D."/>
            <person name="Keri Z."/>
            <person name="LaButti K."/>
            <person name="Lipzen A."/>
            <person name="Lombard V."/>
            <person name="Magnuson J."/>
            <person name="Maillard F."/>
            <person name="Murat C."/>
            <person name="Nolan M."/>
            <person name="Ohm R.A."/>
            <person name="Pangilinan J."/>
            <person name="Pereira M.F."/>
            <person name="Perotto S."/>
            <person name="Peter M."/>
            <person name="Pfister S."/>
            <person name="Riley R."/>
            <person name="Sitrit Y."/>
            <person name="Stielow J.B."/>
            <person name="Szollosi G."/>
            <person name="Zifcakova L."/>
            <person name="Stursova M."/>
            <person name="Spatafora J.W."/>
            <person name="Tedersoo L."/>
            <person name="Vaario L.M."/>
            <person name="Yamada A."/>
            <person name="Yan M."/>
            <person name="Wang P."/>
            <person name="Xu J."/>
            <person name="Bruns T."/>
            <person name="Baldrian P."/>
            <person name="Vilgalys R."/>
            <person name="Dunand C."/>
            <person name="Henrissat B."/>
            <person name="Grigoriev I.V."/>
            <person name="Hibbett D."/>
            <person name="Nagy L.G."/>
            <person name="Martin F.M."/>
        </authorList>
    </citation>
    <scope>NUCLEOTIDE SEQUENCE</scope>
    <source>
        <strain evidence="2">UP504</strain>
    </source>
</reference>
<feature type="region of interest" description="Disordered" evidence="1">
    <location>
        <begin position="470"/>
        <end position="578"/>
    </location>
</feature>
<feature type="region of interest" description="Disordered" evidence="1">
    <location>
        <begin position="655"/>
        <end position="686"/>
    </location>
</feature>
<name>A0A9P6DUJ2_9AGAM</name>
<feature type="compositionally biased region" description="Polar residues" evidence="1">
    <location>
        <begin position="553"/>
        <end position="567"/>
    </location>
</feature>
<gene>
    <name evidence="2" type="ORF">BS47DRAFT_1346460</name>
</gene>
<feature type="compositionally biased region" description="Low complexity" evidence="1">
    <location>
        <begin position="470"/>
        <end position="479"/>
    </location>
</feature>
<accession>A0A9P6DUJ2</accession>
<organism evidence="2 3">
    <name type="scientific">Hydnum rufescens UP504</name>
    <dbReference type="NCBI Taxonomy" id="1448309"/>
    <lineage>
        <taxon>Eukaryota</taxon>
        <taxon>Fungi</taxon>
        <taxon>Dikarya</taxon>
        <taxon>Basidiomycota</taxon>
        <taxon>Agaricomycotina</taxon>
        <taxon>Agaricomycetes</taxon>
        <taxon>Cantharellales</taxon>
        <taxon>Hydnaceae</taxon>
        <taxon>Hydnum</taxon>
    </lineage>
</organism>
<feature type="compositionally biased region" description="Polar residues" evidence="1">
    <location>
        <begin position="506"/>
        <end position="518"/>
    </location>
</feature>
<sequence>MSKGKAASRSWADLPHEVIRIVAQDVVANHHPWTPRSWLHPGTDGQRQVWLMLMHADLMFSLQMVCRQWEAALSNSSFWWNAIRLIDPAHRHPVLAGRNNSQRSAIICPFSVYQEIINTSCVPCRLNGWFDPQAGIAESKRMEQTQWRGWVSCCHIHRPEMFCGLCLKDAIPRSPLSRADLQVDPFGRWIAPGLATNDDDRTWHNSATTCRSCRREELQGRFGRLGPTINTQAQYDLTCRVLFHQFVEQGRGDVRSVIANIEERLWLLENTRHDDYLHSHKSAVYFNRQATGAYPTGHRPDLRAEEYDVTALSPRNREALRSTALQDWSRGRIIDGCWISPLDMFQMGYPELVACVEQAIAEGYGARHPFSGDEEHELGFRFPQKEQLHYRIPGGRLYNEIQLAFEFVFRAILMPALQNCLRRLMAEADANSIDICQSVLRISIADLIGPQFLQAREMWFAEYDWTSRYPRAPSSASPSEDGSPKMESTASVSSDSRHSGSDASNERPSPATTMRTTPSPSPEPKNRELDAMDSPEPEPIIGSDDTVDLSCTVVPSQGSSRLSTGSPRSIFHGPRTPPPRLLDCVPRIPSSVDHLGQGAAQRLHELWRETIAPLFECTCGICSRSTETSPSDAEFDLEQVDLLRQAMELAEFERARDRQNAAVQSDDEFEDEEDYDDDYDEDDEDEWAPYDGEVELWSATEPVSHPTVPSPVLQGAEMTVRDARLPRMVEIIPVPQPPILTSAEVKSDPIVGGRRSRDPEDVGGPGPEIVASEADIGHGRKRLKSQ</sequence>